<organism evidence="2 3">
    <name type="scientific">Limnohabitans radicicola</name>
    <dbReference type="NCBI Taxonomy" id="2771427"/>
    <lineage>
        <taxon>Bacteria</taxon>
        <taxon>Pseudomonadati</taxon>
        <taxon>Pseudomonadota</taxon>
        <taxon>Betaproteobacteria</taxon>
        <taxon>Burkholderiales</taxon>
        <taxon>Comamonadaceae</taxon>
        <taxon>Limnohabitans</taxon>
    </lineage>
</organism>
<evidence type="ECO:0000256" key="1">
    <source>
        <dbReference type="ARBA" id="ARBA00022729"/>
    </source>
</evidence>
<evidence type="ECO:0000313" key="2">
    <source>
        <dbReference type="EMBL" id="MBD8052047.1"/>
    </source>
</evidence>
<keyword evidence="1" id="KW-0732">Signal</keyword>
<proteinExistence type="predicted"/>
<evidence type="ECO:0000313" key="3">
    <source>
        <dbReference type="Proteomes" id="UP000647424"/>
    </source>
</evidence>
<feature type="non-terminal residue" evidence="2">
    <location>
        <position position="382"/>
    </location>
</feature>
<evidence type="ECO:0008006" key="4">
    <source>
        <dbReference type="Google" id="ProtNLM"/>
    </source>
</evidence>
<gene>
    <name evidence="2" type="ORF">IC609_16030</name>
</gene>
<feature type="non-terminal residue" evidence="2">
    <location>
        <position position="1"/>
    </location>
</feature>
<protein>
    <recommendedName>
        <fullName evidence="4">Bacterial Ig-like domain-containing protein</fullName>
    </recommendedName>
</protein>
<dbReference type="AlphaFoldDB" id="A0A927FL31"/>
<dbReference type="InterPro" id="IPR014755">
    <property type="entry name" value="Cu-Rt/internalin_Ig-like"/>
</dbReference>
<dbReference type="Gene3D" id="2.60.40.1220">
    <property type="match status" value="1"/>
</dbReference>
<dbReference type="EMBL" id="JACYFT010000017">
    <property type="protein sequence ID" value="MBD8052047.1"/>
    <property type="molecule type" value="Genomic_DNA"/>
</dbReference>
<keyword evidence="3" id="KW-1185">Reference proteome</keyword>
<sequence length="382" mass="38272">IDTVLPTLQSVAAAAGGNTITLQFSEPIDTSNTALTGLANSFTLAGTGLNGATISSVTGSGSTLVLNLSGNLGSSGDVSVAYTDAGGNQTSAVAQDAAGNDLATISTPISTNLDATAPLLASTNVVTSTTAAGEYGVDDVITLRVAFDEVMKVSGDTSGLTLTLDVTNGGTPVTAQYVGTSGNDLVFQYTVSAGDSTVAGNSIGVTALNAGAATISDAAGNLWTAASVSLADVTNGGNITVNSAKQGGLNIAAAINGNTLWLDAADTNTLTRDGSDNVQAWGDKSGQSNNAALDANGTLNTNANHNPDYVATGLNGKATVRFDTANGTDLLISNVTVSARNSEVFVISDKDADTRTALLQASASVSNATYPNPWDRWGVYNW</sequence>
<dbReference type="Proteomes" id="UP000647424">
    <property type="component" value="Unassembled WGS sequence"/>
</dbReference>
<reference evidence="2" key="1">
    <citation type="submission" date="2020-09" db="EMBL/GenBank/DDBJ databases">
        <title>Genome seq and assembly of Limnohabitants sp.</title>
        <authorList>
            <person name="Chhetri G."/>
        </authorList>
    </citation>
    <scope>NUCLEOTIDE SEQUENCE</scope>
    <source>
        <strain evidence="2">JUR4</strain>
    </source>
</reference>
<comment type="caution">
    <text evidence="2">The sequence shown here is derived from an EMBL/GenBank/DDBJ whole genome shotgun (WGS) entry which is preliminary data.</text>
</comment>
<accession>A0A927FL31</accession>
<name>A0A927FL31_9BURK</name>
<dbReference type="RefSeq" id="WP_191820537.1">
    <property type="nucleotide sequence ID" value="NZ_JACYFT010000017.1"/>
</dbReference>